<accession>A0ABD3KHG2</accession>
<sequence length="197" mass="21989">MKRLTRPSCSLLLVLLCMSVAASILLSSIGVTCHDVFVSTLMLVARSNRTIAYIVFNIISIVVFLGFLRSAKPITSGDIDGIFFVPPSPENISHEIILFEDENKQGGYSDDDEDDQYHGYDGYEEDNDDEIEKEEEDEDSEDEEGDSDLEKRSGEFIAKMNGKWREELLHERLFLHGACISPQTGGLVDTVAFTLGI</sequence>
<reference evidence="4 5" key="1">
    <citation type="submission" date="2024-11" db="EMBL/GenBank/DDBJ databases">
        <title>Chromosome-level genome assembly of Eucalyptus globulus Labill. provides insights into its genome evolution.</title>
        <authorList>
            <person name="Li X."/>
        </authorList>
    </citation>
    <scope>NUCLEOTIDE SEQUENCE [LARGE SCALE GENOMIC DNA]</scope>
    <source>
        <strain evidence="4">CL2024</strain>
        <tissue evidence="4">Fresh tender leaves</tissue>
    </source>
</reference>
<protein>
    <recommendedName>
        <fullName evidence="6">Transmembrane protein</fullName>
    </recommendedName>
</protein>
<feature type="compositionally biased region" description="Acidic residues" evidence="1">
    <location>
        <begin position="122"/>
        <end position="147"/>
    </location>
</feature>
<keyword evidence="3" id="KW-0732">Signal</keyword>
<evidence type="ECO:0000256" key="2">
    <source>
        <dbReference type="SAM" id="Phobius"/>
    </source>
</evidence>
<feature type="transmembrane region" description="Helical" evidence="2">
    <location>
        <begin position="51"/>
        <end position="68"/>
    </location>
</feature>
<dbReference type="AlphaFoldDB" id="A0ABD3KHG2"/>
<gene>
    <name evidence="4" type="ORF">ACJRO7_020182</name>
</gene>
<evidence type="ECO:0000256" key="3">
    <source>
        <dbReference type="SAM" id="SignalP"/>
    </source>
</evidence>
<proteinExistence type="predicted"/>
<dbReference type="Proteomes" id="UP001634007">
    <property type="component" value="Unassembled WGS sequence"/>
</dbReference>
<keyword evidence="2" id="KW-1133">Transmembrane helix</keyword>
<evidence type="ECO:0000256" key="1">
    <source>
        <dbReference type="SAM" id="MobiDB-lite"/>
    </source>
</evidence>
<evidence type="ECO:0000313" key="4">
    <source>
        <dbReference type="EMBL" id="KAL3738767.1"/>
    </source>
</evidence>
<keyword evidence="5" id="KW-1185">Reference proteome</keyword>
<feature type="region of interest" description="Disordered" evidence="1">
    <location>
        <begin position="104"/>
        <end position="152"/>
    </location>
</feature>
<name>A0ABD3KHG2_EUCGL</name>
<comment type="caution">
    <text evidence="4">The sequence shown here is derived from an EMBL/GenBank/DDBJ whole genome shotgun (WGS) entry which is preliminary data.</text>
</comment>
<dbReference type="EMBL" id="JBJKBG010000005">
    <property type="protein sequence ID" value="KAL3738767.1"/>
    <property type="molecule type" value="Genomic_DNA"/>
</dbReference>
<keyword evidence="2" id="KW-0812">Transmembrane</keyword>
<feature type="chain" id="PRO_5044858650" description="Transmembrane protein" evidence="3">
    <location>
        <begin position="23"/>
        <end position="197"/>
    </location>
</feature>
<evidence type="ECO:0000313" key="5">
    <source>
        <dbReference type="Proteomes" id="UP001634007"/>
    </source>
</evidence>
<feature type="signal peptide" evidence="3">
    <location>
        <begin position="1"/>
        <end position="22"/>
    </location>
</feature>
<keyword evidence="2" id="KW-0472">Membrane</keyword>
<organism evidence="4 5">
    <name type="scientific">Eucalyptus globulus</name>
    <name type="common">Tasmanian blue gum</name>
    <dbReference type="NCBI Taxonomy" id="34317"/>
    <lineage>
        <taxon>Eukaryota</taxon>
        <taxon>Viridiplantae</taxon>
        <taxon>Streptophyta</taxon>
        <taxon>Embryophyta</taxon>
        <taxon>Tracheophyta</taxon>
        <taxon>Spermatophyta</taxon>
        <taxon>Magnoliopsida</taxon>
        <taxon>eudicotyledons</taxon>
        <taxon>Gunneridae</taxon>
        <taxon>Pentapetalae</taxon>
        <taxon>rosids</taxon>
        <taxon>malvids</taxon>
        <taxon>Myrtales</taxon>
        <taxon>Myrtaceae</taxon>
        <taxon>Myrtoideae</taxon>
        <taxon>Eucalypteae</taxon>
        <taxon>Eucalyptus</taxon>
    </lineage>
</organism>
<evidence type="ECO:0008006" key="6">
    <source>
        <dbReference type="Google" id="ProtNLM"/>
    </source>
</evidence>